<keyword evidence="2" id="KW-0732">Signal</keyword>
<organism evidence="3 4">
    <name type="scientific">Acaromyces ingoldii</name>
    <dbReference type="NCBI Taxonomy" id="215250"/>
    <lineage>
        <taxon>Eukaryota</taxon>
        <taxon>Fungi</taxon>
        <taxon>Dikarya</taxon>
        <taxon>Basidiomycota</taxon>
        <taxon>Ustilaginomycotina</taxon>
        <taxon>Exobasidiomycetes</taxon>
        <taxon>Exobasidiales</taxon>
        <taxon>Cryptobasidiaceae</taxon>
        <taxon>Acaromyces</taxon>
    </lineage>
</organism>
<feature type="signal peptide" evidence="2">
    <location>
        <begin position="1"/>
        <end position="20"/>
    </location>
</feature>
<dbReference type="GeneID" id="37042026"/>
<name>A0A316YGQ6_9BASI</name>
<feature type="region of interest" description="Disordered" evidence="1">
    <location>
        <begin position="202"/>
        <end position="252"/>
    </location>
</feature>
<evidence type="ECO:0000256" key="2">
    <source>
        <dbReference type="SAM" id="SignalP"/>
    </source>
</evidence>
<proteinExistence type="predicted"/>
<keyword evidence="4" id="KW-1185">Reference proteome</keyword>
<accession>A0A316YGQ6</accession>
<feature type="chain" id="PRO_5016260744" evidence="2">
    <location>
        <begin position="21"/>
        <end position="252"/>
    </location>
</feature>
<dbReference type="AlphaFoldDB" id="A0A316YGQ6"/>
<evidence type="ECO:0000313" key="3">
    <source>
        <dbReference type="EMBL" id="PWN87788.1"/>
    </source>
</evidence>
<evidence type="ECO:0000313" key="4">
    <source>
        <dbReference type="Proteomes" id="UP000245768"/>
    </source>
</evidence>
<sequence length="252" mass="29293">MRSLIFILLSFTFALIATYAMPMDSGSSSTSPHRNSDLENMFTLGESATSPGKRPYIDLEFTEIPTDAYLANINQQINQFGDEHERSRWPVKGLDLFQDWMLKFSGLECARQALANGAKREKLYEQWKFGDLTPAYHSLCQLLAEFIRDKPFREDQLIKFKKEEEDARERLRVWNARWLKWQNIRRPLREWKEQWLKLRNTKGEGSESGVVQHRTDQRKGNKGKGKASDDEAEPLLAKSKKGKEKESDSEDS</sequence>
<dbReference type="InParanoid" id="A0A316YGQ6"/>
<reference evidence="3 4" key="1">
    <citation type="journal article" date="2018" name="Mol. Biol. Evol.">
        <title>Broad Genomic Sampling Reveals a Smut Pathogenic Ancestry of the Fungal Clade Ustilaginomycotina.</title>
        <authorList>
            <person name="Kijpornyongpan T."/>
            <person name="Mondo S.J."/>
            <person name="Barry K."/>
            <person name="Sandor L."/>
            <person name="Lee J."/>
            <person name="Lipzen A."/>
            <person name="Pangilinan J."/>
            <person name="LaButti K."/>
            <person name="Hainaut M."/>
            <person name="Henrissat B."/>
            <person name="Grigoriev I.V."/>
            <person name="Spatafora J.W."/>
            <person name="Aime M.C."/>
        </authorList>
    </citation>
    <scope>NUCLEOTIDE SEQUENCE [LARGE SCALE GENOMIC DNA]</scope>
    <source>
        <strain evidence="3 4">MCA 4198</strain>
    </source>
</reference>
<dbReference type="Proteomes" id="UP000245768">
    <property type="component" value="Unassembled WGS sequence"/>
</dbReference>
<dbReference type="RefSeq" id="XP_025374986.1">
    <property type="nucleotide sequence ID" value="XM_025520110.1"/>
</dbReference>
<protein>
    <submittedName>
        <fullName evidence="3">Uncharacterized protein</fullName>
    </submittedName>
</protein>
<evidence type="ECO:0000256" key="1">
    <source>
        <dbReference type="SAM" id="MobiDB-lite"/>
    </source>
</evidence>
<gene>
    <name evidence="3" type="ORF">FA10DRAFT_262249</name>
</gene>
<dbReference type="EMBL" id="KZ819639">
    <property type="protein sequence ID" value="PWN87788.1"/>
    <property type="molecule type" value="Genomic_DNA"/>
</dbReference>